<dbReference type="NCBIfam" id="NF006367">
    <property type="entry name" value="PRK08591.1"/>
    <property type="match status" value="1"/>
</dbReference>
<evidence type="ECO:0000313" key="9">
    <source>
        <dbReference type="Proteomes" id="UP000777784"/>
    </source>
</evidence>
<gene>
    <name evidence="8" type="ORF">KJ970_10570</name>
</gene>
<dbReference type="InterPro" id="IPR005481">
    <property type="entry name" value="BC-like_N"/>
</dbReference>
<dbReference type="PANTHER" id="PTHR18866">
    <property type="entry name" value="CARBOXYLASE:PYRUVATE/ACETYL-COA/PROPIONYL-COA CARBOXYLASE"/>
    <property type="match status" value="1"/>
</dbReference>
<name>A0A948W3Q8_UNCEI</name>
<protein>
    <submittedName>
        <fullName evidence="8">Acetyl-CoA carboxylase biotin carboxylase subunit</fullName>
        <ecNumber evidence="8">6.4.1.2</ecNumber>
    </submittedName>
</protein>
<reference evidence="8" key="1">
    <citation type="submission" date="2021-05" db="EMBL/GenBank/DDBJ databases">
        <title>Energy efficiency and biological interactions define the core microbiome of deep oligotrophic groundwater.</title>
        <authorList>
            <person name="Mehrshad M."/>
            <person name="Lopez-Fernandez M."/>
            <person name="Bell E."/>
            <person name="Bernier-Latmani R."/>
            <person name="Bertilsson S."/>
            <person name="Dopson M."/>
        </authorList>
    </citation>
    <scope>NUCLEOTIDE SEQUENCE</scope>
    <source>
        <strain evidence="8">Modern_marine.mb.64</strain>
    </source>
</reference>
<dbReference type="InterPro" id="IPR005482">
    <property type="entry name" value="Biotin_COase_C"/>
</dbReference>
<keyword evidence="2 5" id="KW-0547">Nucleotide-binding</keyword>
<evidence type="ECO:0000259" key="7">
    <source>
        <dbReference type="PROSITE" id="PS50979"/>
    </source>
</evidence>
<feature type="domain" description="Biotin carboxylation" evidence="7">
    <location>
        <begin position="1"/>
        <end position="445"/>
    </location>
</feature>
<evidence type="ECO:0000256" key="4">
    <source>
        <dbReference type="ARBA" id="ARBA00023267"/>
    </source>
</evidence>
<dbReference type="PANTHER" id="PTHR18866:SF33">
    <property type="entry name" value="METHYLCROTONOYL-COA CARBOXYLASE SUBUNIT ALPHA, MITOCHONDRIAL-RELATED"/>
    <property type="match status" value="1"/>
</dbReference>
<dbReference type="PROSITE" id="PS50975">
    <property type="entry name" value="ATP_GRASP"/>
    <property type="match status" value="1"/>
</dbReference>
<dbReference type="GO" id="GO:0005524">
    <property type="term" value="F:ATP binding"/>
    <property type="evidence" value="ECO:0007669"/>
    <property type="project" value="UniProtKB-UniRule"/>
</dbReference>
<dbReference type="Proteomes" id="UP000777784">
    <property type="component" value="Unassembled WGS sequence"/>
</dbReference>
<keyword evidence="3 5" id="KW-0067">ATP-binding</keyword>
<dbReference type="InterPro" id="IPR011764">
    <property type="entry name" value="Biotin_carboxylation_dom"/>
</dbReference>
<dbReference type="FunFam" id="3.30.470.20:FF:000028">
    <property type="entry name" value="Methylcrotonoyl-CoA carboxylase subunit alpha, mitochondrial"/>
    <property type="match status" value="1"/>
</dbReference>
<dbReference type="SUPFAM" id="SSF51246">
    <property type="entry name" value="Rudiment single hybrid motif"/>
    <property type="match status" value="1"/>
</dbReference>
<dbReference type="GO" id="GO:0003989">
    <property type="term" value="F:acetyl-CoA carboxylase activity"/>
    <property type="evidence" value="ECO:0007669"/>
    <property type="project" value="UniProtKB-EC"/>
</dbReference>
<dbReference type="EC" id="6.4.1.2" evidence="8"/>
<comment type="caution">
    <text evidence="8">The sequence shown here is derived from an EMBL/GenBank/DDBJ whole genome shotgun (WGS) entry which is preliminary data.</text>
</comment>
<evidence type="ECO:0000256" key="3">
    <source>
        <dbReference type="ARBA" id="ARBA00022840"/>
    </source>
</evidence>
<evidence type="ECO:0000256" key="5">
    <source>
        <dbReference type="PROSITE-ProRule" id="PRU00409"/>
    </source>
</evidence>
<dbReference type="Gene3D" id="3.30.470.20">
    <property type="entry name" value="ATP-grasp fold, B domain"/>
    <property type="match status" value="1"/>
</dbReference>
<keyword evidence="1 8" id="KW-0436">Ligase</keyword>
<proteinExistence type="predicted"/>
<evidence type="ECO:0000256" key="1">
    <source>
        <dbReference type="ARBA" id="ARBA00022598"/>
    </source>
</evidence>
<dbReference type="InterPro" id="IPR011761">
    <property type="entry name" value="ATP-grasp"/>
</dbReference>
<dbReference type="AlphaFoldDB" id="A0A948W3Q8"/>
<dbReference type="EMBL" id="JAHJDP010000056">
    <property type="protein sequence ID" value="MBU2691357.1"/>
    <property type="molecule type" value="Genomic_DNA"/>
</dbReference>
<evidence type="ECO:0000313" key="8">
    <source>
        <dbReference type="EMBL" id="MBU2691357.1"/>
    </source>
</evidence>
<keyword evidence="4" id="KW-0092">Biotin</keyword>
<dbReference type="InterPro" id="IPR016185">
    <property type="entry name" value="PreATP-grasp_dom_sf"/>
</dbReference>
<evidence type="ECO:0000259" key="6">
    <source>
        <dbReference type="PROSITE" id="PS50975"/>
    </source>
</evidence>
<dbReference type="InterPro" id="IPR050856">
    <property type="entry name" value="Biotin_carboxylase_complex"/>
</dbReference>
<dbReference type="FunFam" id="3.40.50.20:FF:000010">
    <property type="entry name" value="Propionyl-CoA carboxylase subunit alpha"/>
    <property type="match status" value="1"/>
</dbReference>
<dbReference type="GO" id="GO:0046872">
    <property type="term" value="F:metal ion binding"/>
    <property type="evidence" value="ECO:0007669"/>
    <property type="project" value="InterPro"/>
</dbReference>
<feature type="domain" description="ATP-grasp" evidence="6">
    <location>
        <begin position="119"/>
        <end position="316"/>
    </location>
</feature>
<dbReference type="Pfam" id="PF00289">
    <property type="entry name" value="Biotin_carb_N"/>
    <property type="match status" value="1"/>
</dbReference>
<organism evidence="8 9">
    <name type="scientific">Eiseniibacteriota bacterium</name>
    <dbReference type="NCBI Taxonomy" id="2212470"/>
    <lineage>
        <taxon>Bacteria</taxon>
        <taxon>Candidatus Eiseniibacteriota</taxon>
    </lineage>
</organism>
<dbReference type="SUPFAM" id="SSF52440">
    <property type="entry name" value="PreATP-grasp domain"/>
    <property type="match status" value="1"/>
</dbReference>
<dbReference type="InterPro" id="IPR005479">
    <property type="entry name" value="CPAse_ATP-bd"/>
</dbReference>
<evidence type="ECO:0000256" key="2">
    <source>
        <dbReference type="ARBA" id="ARBA00022741"/>
    </source>
</evidence>
<dbReference type="Pfam" id="PF02785">
    <property type="entry name" value="Biotin_carb_C"/>
    <property type="match status" value="1"/>
</dbReference>
<dbReference type="SUPFAM" id="SSF56059">
    <property type="entry name" value="Glutathione synthetase ATP-binding domain-like"/>
    <property type="match status" value="1"/>
</dbReference>
<accession>A0A948W3Q8</accession>
<dbReference type="Pfam" id="PF02786">
    <property type="entry name" value="CPSase_L_D2"/>
    <property type="match status" value="1"/>
</dbReference>
<dbReference type="PROSITE" id="PS00867">
    <property type="entry name" value="CPSASE_2"/>
    <property type="match status" value="1"/>
</dbReference>
<dbReference type="SMART" id="SM00878">
    <property type="entry name" value="Biotin_carb_C"/>
    <property type="match status" value="1"/>
</dbReference>
<sequence length="497" mass="53284">MRKLLVANRGEIAVRILRGAREMGWGTVAVYSEADSSSLHVQVADEAVCIGAPEPAASYLNMDAILQAAKETGAGALHPGYGFLAENAQLASRCLDAGITFVGPSPSAISTMGNKVAARDIMGRAGVPIVPGTQGKDQSVAALVAEAQSIKPPLLVKAAGGGGGKGMRVVKDHAGLAAAIREAQQESGSAFGDSTVYVEKFLEEPRHIEFQILADQAGKTVHLFERECSIQRRHQKIIEETPSTAVSPQLRARMGEAAVAAAKAVGYINAGTVEFLLDRDGSFYFLEMNTRLQVEHPVTELIAGLDLVHWQLRIANGEGLSFDQKDLVQKGHSIEARIYAEDPAHGFRPSMGKILLLREPDGPGIRVDSGIYEGYEVSPYYDPILAKLIVWGENRETASRRIIQALDQYIILGIRPNIPFLRDVVAHPAFAAGETTTDFLPLHFPDWGREAKKTPPEAFLAAALGEALGRVNIGSLSATEAPNPWDTVGSWEIGSGL</sequence>
<dbReference type="InterPro" id="IPR011054">
    <property type="entry name" value="Rudment_hybrid_motif"/>
</dbReference>
<dbReference type="PROSITE" id="PS50979">
    <property type="entry name" value="BC"/>
    <property type="match status" value="1"/>
</dbReference>